<keyword evidence="13" id="KW-0482">Metalloprotease</keyword>
<evidence type="ECO:0000256" key="13">
    <source>
        <dbReference type="RuleBase" id="RU361144"/>
    </source>
</evidence>
<dbReference type="PRINTS" id="PR00791">
    <property type="entry name" value="PEPDIPTASEA"/>
</dbReference>
<evidence type="ECO:0000256" key="8">
    <source>
        <dbReference type="PIRSR" id="PIRSR601548-2"/>
    </source>
</evidence>
<keyword evidence="3 10" id="KW-1015">Disulfide bond</keyword>
<dbReference type="GO" id="GO:0008237">
    <property type="term" value="F:metallopeptidase activity"/>
    <property type="evidence" value="ECO:0007669"/>
    <property type="project" value="UniProtKB-KW"/>
</dbReference>
<evidence type="ECO:0000256" key="5">
    <source>
        <dbReference type="PIRSR" id="PIRSR601548-1"/>
    </source>
</evidence>
<feature type="active site" description="Proton acceptor 2" evidence="7">
    <location>
        <position position="385"/>
    </location>
</feature>
<keyword evidence="13" id="KW-0378">Hydrolase</keyword>
<proteinExistence type="inferred from homology"/>
<evidence type="ECO:0000256" key="11">
    <source>
        <dbReference type="PIRSR" id="PIRSR601548-8"/>
    </source>
</evidence>
<feature type="binding site" evidence="11">
    <location>
        <position position="388"/>
    </location>
    <ligand>
        <name>Zn(2+)</name>
        <dbReference type="ChEBI" id="CHEBI:29105"/>
        <label>2</label>
        <note>catalytic</note>
    </ligand>
</feature>
<dbReference type="GO" id="GO:0046872">
    <property type="term" value="F:metal ion binding"/>
    <property type="evidence" value="ECO:0007669"/>
    <property type="project" value="UniProtKB-KW"/>
</dbReference>
<dbReference type="PANTHER" id="PTHR10514:SF27">
    <property type="entry name" value="ANGIOTENSIN-CONVERTING ENZYME"/>
    <property type="match status" value="1"/>
</dbReference>
<evidence type="ECO:0000256" key="2">
    <source>
        <dbReference type="ARBA" id="ARBA00022729"/>
    </source>
</evidence>
<evidence type="ECO:0000256" key="7">
    <source>
        <dbReference type="PIRSR" id="PIRSR601548-11"/>
    </source>
</evidence>
<name>A0A1B6KC56_9HEMI</name>
<evidence type="ECO:0000256" key="1">
    <source>
        <dbReference type="ARBA" id="ARBA00008139"/>
    </source>
</evidence>
<feature type="binding site" evidence="9">
    <location>
        <position position="388"/>
    </location>
    <ligand>
        <name>Zn(2+)</name>
        <dbReference type="ChEBI" id="CHEBI:29105"/>
        <label>1</label>
        <note>catalytic</note>
    </ligand>
</feature>
<dbReference type="CDD" id="cd06461">
    <property type="entry name" value="M2_ACE"/>
    <property type="match status" value="1"/>
</dbReference>
<feature type="disulfide bond" evidence="10 12">
    <location>
        <begin position="353"/>
        <end position="371"/>
    </location>
</feature>
<dbReference type="EC" id="3.4.-.-" evidence="13"/>
<protein>
    <recommendedName>
        <fullName evidence="13">Angiotensin-converting enzyme</fullName>
        <ecNumber evidence="13">3.4.-.-</ecNumber>
    </recommendedName>
</protein>
<dbReference type="EMBL" id="GEBQ01030947">
    <property type="protein sequence ID" value="JAT09030.1"/>
    <property type="molecule type" value="Transcribed_RNA"/>
</dbReference>
<gene>
    <name evidence="15" type="ORF">g.5406</name>
</gene>
<feature type="binding site" evidence="11">
    <location>
        <position position="384"/>
    </location>
    <ligand>
        <name>Zn(2+)</name>
        <dbReference type="ChEBI" id="CHEBI:29105"/>
        <label>2</label>
        <note>catalytic</note>
    </ligand>
</feature>
<comment type="similarity">
    <text evidence="1 12 13">Belongs to the peptidase M2 family.</text>
</comment>
<dbReference type="PANTHER" id="PTHR10514">
    <property type="entry name" value="ANGIOTENSIN-CONVERTING ENZYME"/>
    <property type="match status" value="1"/>
</dbReference>
<evidence type="ECO:0000256" key="10">
    <source>
        <dbReference type="PIRSR" id="PIRSR601548-4"/>
    </source>
</evidence>
<keyword evidence="13" id="KW-0121">Carboxypeptidase</keyword>
<dbReference type="PROSITE" id="PS52011">
    <property type="entry name" value="PEPTIDASE_M2"/>
    <property type="match status" value="1"/>
</dbReference>
<evidence type="ECO:0000256" key="6">
    <source>
        <dbReference type="PIRSR" id="PIRSR601548-10"/>
    </source>
</evidence>
<evidence type="ECO:0000256" key="9">
    <source>
        <dbReference type="PIRSR" id="PIRSR601548-3"/>
    </source>
</evidence>
<dbReference type="AlphaFoldDB" id="A0A1B6KC56"/>
<evidence type="ECO:0000256" key="14">
    <source>
        <dbReference type="SAM" id="SignalP"/>
    </source>
</evidence>
<feature type="glycosylation site" description="N-linked (GlcNAc...) asparagine; partial" evidence="6">
    <location>
        <position position="155"/>
    </location>
</feature>
<feature type="disulfide bond" evidence="10">
    <location>
        <begin position="540"/>
        <end position="559"/>
    </location>
</feature>
<comment type="caution">
    <text evidence="12">Lacks conserved residue(s) required for the propagation of feature annotation.</text>
</comment>
<keyword evidence="9 13" id="KW-0862">Zinc</keyword>
<sequence length="646" mass="75108">QAQLSISKYALAAFRRWSVMEWLVLVALLSPVWGNYTEEEGAVFIQRISNRSQHLQSLSVYKLWEYDTTLTDQAAQDYATAEGNYDKYQEEIYPEVIKYPWRTFEDPLLARQFKILSQPDEAALNTEKRTRLTNVISKMVDLYSSTKLKEYQSTNSTPTLNIDDVADKLATSNDSCEMAYYWDGWHTTVGKAVKPLYQEYVQLINESAILNNYTDNAAKWIAKYETDDFEKVIAKLMKGIRPLFRHLHAYIRRKLWLYYDQNSAIIHPKGPIPASLLGNLWGLDGINIYSKSVPYPDKPSLDISDQLVAQNYTGLKMAKTAEQFYLSMNMSKMTDKFWEYSIFERPPNVDLDCSPAGYRFFNGDDYRIKICTSPTLDYFGRVHHEMAHIVNYMVWNDLPWLFQDAPNPGFDEVLGDLVYLFVVGPTHLKRIGLLDSNFEIDNKQQINALYQQALATVFFLPYAYSLALWRWRVFQGKIKPDDYNSPYWDIRLKEQGVVPPVDRDNTDFDPGAKYHIVADLQYIMYVVSGILEFQFYRSLCITAGEYDPNNSTSNPLYLCDIYGKPEAGNRLKEMMKLGKSHKWPDSLEVITGQRQLDIKPLLEYFNPLYKWLVKENKKTNEYIGWKPCCHKKGLPKSSKKDPCRYS</sequence>
<evidence type="ECO:0000256" key="4">
    <source>
        <dbReference type="ARBA" id="ARBA00023180"/>
    </source>
</evidence>
<keyword evidence="4 6" id="KW-0325">Glycoprotein</keyword>
<evidence type="ECO:0000256" key="3">
    <source>
        <dbReference type="ARBA" id="ARBA00023157"/>
    </source>
</evidence>
<feature type="signal peptide" evidence="14">
    <location>
        <begin position="1"/>
        <end position="34"/>
    </location>
</feature>
<comment type="cofactor">
    <cofactor evidence="13">
        <name>Zn(2+)</name>
        <dbReference type="ChEBI" id="CHEBI:29105"/>
    </cofactor>
    <text evidence="13">Binds 1 zinc ion per subunit.</text>
</comment>
<evidence type="ECO:0000313" key="15">
    <source>
        <dbReference type="EMBL" id="JAT09030.1"/>
    </source>
</evidence>
<feature type="active site" description="Proton acceptor 1" evidence="5">
    <location>
        <position position="385"/>
    </location>
</feature>
<keyword evidence="2 14" id="KW-0732">Signal</keyword>
<feature type="non-terminal residue" evidence="15">
    <location>
        <position position="1"/>
    </location>
</feature>
<dbReference type="GO" id="GO:0005886">
    <property type="term" value="C:plasma membrane"/>
    <property type="evidence" value="ECO:0007669"/>
    <property type="project" value="TreeGrafter"/>
</dbReference>
<feature type="active site" description="Proton donor 1" evidence="5">
    <location>
        <position position="515"/>
    </location>
</feature>
<feature type="active site" description="Proton donor 2" evidence="7">
    <location>
        <position position="515"/>
    </location>
</feature>
<dbReference type="SUPFAM" id="SSF55486">
    <property type="entry name" value="Metalloproteases ('zincins'), catalytic domain"/>
    <property type="match status" value="1"/>
</dbReference>
<feature type="binding site" evidence="8">
    <location>
        <position position="224"/>
    </location>
    <ligand>
        <name>chloride</name>
        <dbReference type="ChEBI" id="CHEBI:17996"/>
        <label>1</label>
    </ligand>
</feature>
<dbReference type="GO" id="GO:0006508">
    <property type="term" value="P:proteolysis"/>
    <property type="evidence" value="ECO:0007669"/>
    <property type="project" value="UniProtKB-KW"/>
</dbReference>
<keyword evidence="9 13" id="KW-0479">Metal-binding</keyword>
<feature type="binding site" evidence="9">
    <location>
        <position position="384"/>
    </location>
    <ligand>
        <name>Zn(2+)</name>
        <dbReference type="ChEBI" id="CHEBI:29105"/>
        <label>1</label>
        <note>catalytic</note>
    </ligand>
</feature>
<evidence type="ECO:0000256" key="12">
    <source>
        <dbReference type="PROSITE-ProRule" id="PRU01355"/>
    </source>
</evidence>
<feature type="binding site" evidence="11">
    <location>
        <position position="412"/>
    </location>
    <ligand>
        <name>Zn(2+)</name>
        <dbReference type="ChEBI" id="CHEBI:29105"/>
        <label>2</label>
        <note>catalytic</note>
    </ligand>
</feature>
<organism evidence="15">
    <name type="scientific">Graphocephala atropunctata</name>
    <dbReference type="NCBI Taxonomy" id="36148"/>
    <lineage>
        <taxon>Eukaryota</taxon>
        <taxon>Metazoa</taxon>
        <taxon>Ecdysozoa</taxon>
        <taxon>Arthropoda</taxon>
        <taxon>Hexapoda</taxon>
        <taxon>Insecta</taxon>
        <taxon>Pterygota</taxon>
        <taxon>Neoptera</taxon>
        <taxon>Paraneoptera</taxon>
        <taxon>Hemiptera</taxon>
        <taxon>Auchenorrhyncha</taxon>
        <taxon>Membracoidea</taxon>
        <taxon>Cicadellidae</taxon>
        <taxon>Cicadellinae</taxon>
        <taxon>Cicadellini</taxon>
        <taxon>Graphocephala</taxon>
    </lineage>
</organism>
<accession>A0A1B6KC56</accession>
<feature type="binding site" evidence="9">
    <location>
        <position position="412"/>
    </location>
    <ligand>
        <name>Zn(2+)</name>
        <dbReference type="ChEBI" id="CHEBI:29105"/>
        <label>1</label>
        <note>catalytic</note>
    </ligand>
</feature>
<keyword evidence="13" id="KW-0645">Protease</keyword>
<dbReference type="Pfam" id="PF01401">
    <property type="entry name" value="Peptidase_M2"/>
    <property type="match status" value="1"/>
</dbReference>
<feature type="chain" id="PRO_5008586584" description="Angiotensin-converting enzyme" evidence="14">
    <location>
        <begin position="35"/>
        <end position="646"/>
    </location>
</feature>
<reference evidence="15" key="1">
    <citation type="submission" date="2015-11" db="EMBL/GenBank/DDBJ databases">
        <title>De novo transcriptome assembly of four potential Pierce s Disease insect vectors from Arizona vineyards.</title>
        <authorList>
            <person name="Tassone E.E."/>
        </authorList>
    </citation>
    <scope>NUCLEOTIDE SEQUENCE</scope>
</reference>
<dbReference type="InterPro" id="IPR001548">
    <property type="entry name" value="Peptidase_M2"/>
</dbReference>
<dbReference type="GO" id="GO:0004180">
    <property type="term" value="F:carboxypeptidase activity"/>
    <property type="evidence" value="ECO:0007669"/>
    <property type="project" value="UniProtKB-KW"/>
</dbReference>
<dbReference type="GO" id="GO:0008241">
    <property type="term" value="F:peptidyl-dipeptidase activity"/>
    <property type="evidence" value="ECO:0007669"/>
    <property type="project" value="InterPro"/>
</dbReference>